<feature type="region of interest" description="Disordered" evidence="8">
    <location>
        <begin position="790"/>
        <end position="812"/>
    </location>
</feature>
<dbReference type="Gene3D" id="3.30.200.20">
    <property type="entry name" value="Phosphorylase Kinase, domain 1"/>
    <property type="match status" value="1"/>
</dbReference>
<dbReference type="SUPFAM" id="SSF56112">
    <property type="entry name" value="Protein kinase-like (PK-like)"/>
    <property type="match status" value="2"/>
</dbReference>
<dbReference type="PANTHER" id="PTHR48060:SF24">
    <property type="entry name" value="NON-SPECIFIC SERINE_THREONINE PROTEIN KINASE"/>
    <property type="match status" value="1"/>
</dbReference>
<keyword evidence="12" id="KW-0675">Receptor</keyword>
<reference evidence="12" key="2">
    <citation type="journal article" date="2023" name="Int. J. Mol. Sci.">
        <title>De Novo Assembly and Annotation of 11 Diverse Shrub Willow (Salix) Genomes Reveals Novel Gene Organization in Sex-Linked Regions.</title>
        <authorList>
            <person name="Hyden B."/>
            <person name="Feng K."/>
            <person name="Yates T.B."/>
            <person name="Jawdy S."/>
            <person name="Cereghino C."/>
            <person name="Smart L.B."/>
            <person name="Muchero W."/>
        </authorList>
    </citation>
    <scope>NUCLEOTIDE SEQUENCE</scope>
    <source>
        <tissue evidence="12">Shoot tip</tissue>
    </source>
</reference>
<comment type="caution">
    <text evidence="12">The sequence shown here is derived from an EMBL/GenBank/DDBJ whole genome shotgun (WGS) entry which is preliminary data.</text>
</comment>
<evidence type="ECO:0000256" key="7">
    <source>
        <dbReference type="ARBA" id="ARBA00023136"/>
    </source>
</evidence>
<dbReference type="InterPro" id="IPR013210">
    <property type="entry name" value="LRR_N_plant-typ"/>
</dbReference>
<dbReference type="InterPro" id="IPR032675">
    <property type="entry name" value="LRR_dom_sf"/>
</dbReference>
<feature type="chain" id="PRO_5040183046" evidence="10">
    <location>
        <begin position="28"/>
        <end position="812"/>
    </location>
</feature>
<keyword evidence="7 9" id="KW-0472">Membrane</keyword>
<dbReference type="GO" id="GO:0016301">
    <property type="term" value="F:kinase activity"/>
    <property type="evidence" value="ECO:0007669"/>
    <property type="project" value="UniProtKB-KW"/>
</dbReference>
<reference evidence="12" key="1">
    <citation type="submission" date="2022-11" db="EMBL/GenBank/DDBJ databases">
        <authorList>
            <person name="Hyden B.L."/>
            <person name="Feng K."/>
            <person name="Yates T."/>
            <person name="Jawdy S."/>
            <person name="Smart L.B."/>
            <person name="Muchero W."/>
        </authorList>
    </citation>
    <scope>NUCLEOTIDE SEQUENCE</scope>
    <source>
        <tissue evidence="12">Shoot tip</tissue>
    </source>
</reference>
<dbReference type="PANTHER" id="PTHR48060">
    <property type="entry name" value="DNA DAMAGE-REPAIR/TOLERATION PROTEIN DRT100"/>
    <property type="match status" value="1"/>
</dbReference>
<keyword evidence="3 9" id="KW-0812">Transmembrane</keyword>
<evidence type="ECO:0000256" key="10">
    <source>
        <dbReference type="SAM" id="SignalP"/>
    </source>
</evidence>
<organism evidence="12 13">
    <name type="scientific">Salix koriyanagi</name>
    <dbReference type="NCBI Taxonomy" id="2511006"/>
    <lineage>
        <taxon>Eukaryota</taxon>
        <taxon>Viridiplantae</taxon>
        <taxon>Streptophyta</taxon>
        <taxon>Embryophyta</taxon>
        <taxon>Tracheophyta</taxon>
        <taxon>Spermatophyta</taxon>
        <taxon>Magnoliopsida</taxon>
        <taxon>eudicotyledons</taxon>
        <taxon>Gunneridae</taxon>
        <taxon>Pentapetalae</taxon>
        <taxon>rosids</taxon>
        <taxon>fabids</taxon>
        <taxon>Malpighiales</taxon>
        <taxon>Salicaceae</taxon>
        <taxon>Saliceae</taxon>
        <taxon>Salix</taxon>
    </lineage>
</organism>
<dbReference type="SMART" id="SM00369">
    <property type="entry name" value="LRR_TYP"/>
    <property type="match status" value="6"/>
</dbReference>
<evidence type="ECO:0000256" key="5">
    <source>
        <dbReference type="ARBA" id="ARBA00022737"/>
    </source>
</evidence>
<keyword evidence="13" id="KW-1185">Reference proteome</keyword>
<dbReference type="InterPro" id="IPR001611">
    <property type="entry name" value="Leu-rich_rpt"/>
</dbReference>
<evidence type="ECO:0000256" key="4">
    <source>
        <dbReference type="ARBA" id="ARBA00022729"/>
    </source>
</evidence>
<dbReference type="Pfam" id="PF00560">
    <property type="entry name" value="LRR_1"/>
    <property type="match status" value="8"/>
</dbReference>
<dbReference type="AlphaFoldDB" id="A0A9Q1A8C7"/>
<keyword evidence="12" id="KW-0808">Transferase</keyword>
<keyword evidence="2" id="KW-0433">Leucine-rich repeat</keyword>
<proteinExistence type="predicted"/>
<feature type="compositionally biased region" description="Low complexity" evidence="8">
    <location>
        <begin position="790"/>
        <end position="802"/>
    </location>
</feature>
<dbReference type="Gene3D" id="1.10.510.10">
    <property type="entry name" value="Transferase(Phosphotransferase) domain 1"/>
    <property type="match status" value="1"/>
</dbReference>
<evidence type="ECO:0000313" key="12">
    <source>
        <dbReference type="EMBL" id="KAJ6761636.1"/>
    </source>
</evidence>
<evidence type="ECO:0000256" key="3">
    <source>
        <dbReference type="ARBA" id="ARBA00022692"/>
    </source>
</evidence>
<dbReference type="Proteomes" id="UP001151752">
    <property type="component" value="Chromosome 19"/>
</dbReference>
<name>A0A9Q1A8C7_9ROSI</name>
<comment type="subcellular location">
    <subcellularLocation>
        <location evidence="1">Membrane</location>
        <topology evidence="1">Single-pass membrane protein</topology>
    </subcellularLocation>
</comment>
<evidence type="ECO:0000259" key="11">
    <source>
        <dbReference type="Pfam" id="PF08263"/>
    </source>
</evidence>
<dbReference type="SUPFAM" id="SSF52058">
    <property type="entry name" value="L domain-like"/>
    <property type="match status" value="2"/>
</dbReference>
<keyword evidence="4 10" id="KW-0732">Signal</keyword>
<protein>
    <submittedName>
        <fullName evidence="12">LEUCINE-RICH REPEAT RECEPTOR-LIKE PROTEIN KINASE FAMILY PROTEIN-RELATED</fullName>
    </submittedName>
</protein>
<keyword evidence="12" id="KW-0418">Kinase</keyword>
<sequence length="812" mass="87658">MARISYRLLPLPIFVLVVSLLFYQSAGLNSEGQYLLDIKSRIGDTYNHLSNWNPNDSTPCGWKGVDCTSDYNPVVWCLDLSSMNLSGSLSPSLGGLVHLTLLNLSFNALSQNIPGEIGSCSTLNIANNRISGPFPDQIGNLSSLSLLIAYSNNITGPLPATLGNLKRLRTFRAGQNLISGSLPSEIGGCESLEFLGLFPMELSNCTYLRTLALYDNKLVGPIPKELGNLECLKRLYLYRNKLNGTIPREIGNLSSALEIDFSENELTGEIPIELKNIAGLSLLYIFENKLTGVIPVELTTLENLTKLDLSANYLTGTIPVGFQHLKHLIMLQLFGNSLSGVIPQGLGVYGKLWVTSQVGCTHCKPLVQLHLAENGLAGSFPSDLCKLANLSSLELDQNTFTGPIPPEIGQCHALQRLHLSGEIGDLSQLEILKLSENQLSENIPVEVGKLSRLTELQMGGNSFSGEIPAELGGISSLQIALNLSYNNLTGPIPAELGNLVLLEFLLLNDNHLSGEIPGAFDKLSSLLGCNFSNNDLTGPLPSLPLFQKTSISSFLGNKGLCGGPLGNCNESPQLSSHPSDTNGTSVRLGKIVAIISAVIGGISLILIIVIIHFMRRPVDMVAPLQDIPPSSLVSDIYFSPKDGFTFQDLVVATENFDDSFILGKGACGTVYKAVLRCGRIIAVKKLASNREGNTIDNSFQYAYTMKVTEKCDIYSYGVVLLELLTGRAPVQPLDQGGDLVSWDQNTIPHMITAMKIALLCTSMSPHDRPTMREVVLMLIESNKLEGHVDSSSFSSSSSSHHASSSDELIINV</sequence>
<dbReference type="InterPro" id="IPR053211">
    <property type="entry name" value="DNA_repair-toleration"/>
</dbReference>
<evidence type="ECO:0000256" key="8">
    <source>
        <dbReference type="SAM" id="MobiDB-lite"/>
    </source>
</evidence>
<feature type="signal peptide" evidence="10">
    <location>
        <begin position="1"/>
        <end position="27"/>
    </location>
</feature>
<dbReference type="FunFam" id="3.80.10.10:FF:000627">
    <property type="entry name" value="Probable leucine-rich repeat receptor-like protein kinase At2g33170"/>
    <property type="match status" value="1"/>
</dbReference>
<dbReference type="FunFam" id="3.80.10.10:FF:000095">
    <property type="entry name" value="LRR receptor-like serine/threonine-protein kinase GSO1"/>
    <property type="match status" value="1"/>
</dbReference>
<evidence type="ECO:0000256" key="2">
    <source>
        <dbReference type="ARBA" id="ARBA00022614"/>
    </source>
</evidence>
<dbReference type="Pfam" id="PF13855">
    <property type="entry name" value="LRR_8"/>
    <property type="match status" value="1"/>
</dbReference>
<evidence type="ECO:0000256" key="6">
    <source>
        <dbReference type="ARBA" id="ARBA00022989"/>
    </source>
</evidence>
<keyword evidence="6 9" id="KW-1133">Transmembrane helix</keyword>
<evidence type="ECO:0000313" key="13">
    <source>
        <dbReference type="Proteomes" id="UP001151752"/>
    </source>
</evidence>
<feature type="transmembrane region" description="Helical" evidence="9">
    <location>
        <begin position="591"/>
        <end position="614"/>
    </location>
</feature>
<dbReference type="FunFam" id="3.80.10.10:FF:000588">
    <property type="entry name" value="Leucine-rich repeat receptor-like serine/threonine-protein kinase isoform B"/>
    <property type="match status" value="1"/>
</dbReference>
<dbReference type="Pfam" id="PF08263">
    <property type="entry name" value="LRRNT_2"/>
    <property type="match status" value="1"/>
</dbReference>
<keyword evidence="5" id="KW-0677">Repeat</keyword>
<gene>
    <name evidence="12" type="ORF">OIU74_024325</name>
</gene>
<evidence type="ECO:0000256" key="9">
    <source>
        <dbReference type="SAM" id="Phobius"/>
    </source>
</evidence>
<dbReference type="EMBL" id="JAPFFM010000005">
    <property type="protein sequence ID" value="KAJ6761636.1"/>
    <property type="molecule type" value="Genomic_DNA"/>
</dbReference>
<dbReference type="GO" id="GO:0016020">
    <property type="term" value="C:membrane"/>
    <property type="evidence" value="ECO:0007669"/>
    <property type="project" value="UniProtKB-SubCell"/>
</dbReference>
<feature type="domain" description="Leucine-rich repeat-containing N-terminal plant-type" evidence="11">
    <location>
        <begin position="28"/>
        <end position="68"/>
    </location>
</feature>
<evidence type="ECO:0000256" key="1">
    <source>
        <dbReference type="ARBA" id="ARBA00004167"/>
    </source>
</evidence>
<dbReference type="InterPro" id="IPR011009">
    <property type="entry name" value="Kinase-like_dom_sf"/>
</dbReference>
<dbReference type="Gene3D" id="3.80.10.10">
    <property type="entry name" value="Ribonuclease Inhibitor"/>
    <property type="match status" value="3"/>
</dbReference>
<accession>A0A9Q1A8C7</accession>
<dbReference type="InterPro" id="IPR003591">
    <property type="entry name" value="Leu-rich_rpt_typical-subtyp"/>
</dbReference>